<dbReference type="OrthoDB" id="2306at2759"/>
<dbReference type="GO" id="GO:0040011">
    <property type="term" value="P:locomotion"/>
    <property type="evidence" value="ECO:0007669"/>
    <property type="project" value="TreeGrafter"/>
</dbReference>
<evidence type="ECO:0000256" key="4">
    <source>
        <dbReference type="PROSITE-ProRule" id="PRU00221"/>
    </source>
</evidence>
<keyword evidence="5" id="KW-0732">Signal</keyword>
<organism evidence="6 7">
    <name type="scientific">Fasciolopsis buskii</name>
    <dbReference type="NCBI Taxonomy" id="27845"/>
    <lineage>
        <taxon>Eukaryota</taxon>
        <taxon>Metazoa</taxon>
        <taxon>Spiralia</taxon>
        <taxon>Lophotrochozoa</taxon>
        <taxon>Platyhelminthes</taxon>
        <taxon>Trematoda</taxon>
        <taxon>Digenea</taxon>
        <taxon>Plagiorchiida</taxon>
        <taxon>Echinostomata</taxon>
        <taxon>Echinostomatoidea</taxon>
        <taxon>Fasciolidae</taxon>
        <taxon>Fasciolopsis</taxon>
    </lineage>
</organism>
<gene>
    <name evidence="6" type="ORF">FBUS_05736</name>
</gene>
<dbReference type="Pfam" id="PF00400">
    <property type="entry name" value="WD40"/>
    <property type="match status" value="1"/>
</dbReference>
<dbReference type="GO" id="GO:0030042">
    <property type="term" value="P:actin filament depolymerization"/>
    <property type="evidence" value="ECO:0007669"/>
    <property type="project" value="TreeGrafter"/>
</dbReference>
<dbReference type="GO" id="GO:0030864">
    <property type="term" value="C:cortical actin cytoskeleton"/>
    <property type="evidence" value="ECO:0007669"/>
    <property type="project" value="TreeGrafter"/>
</dbReference>
<protein>
    <submittedName>
        <fullName evidence="6">WD repeat-containing protein 1</fullName>
    </submittedName>
</protein>
<dbReference type="GO" id="GO:0051015">
    <property type="term" value="F:actin filament binding"/>
    <property type="evidence" value="ECO:0007669"/>
    <property type="project" value="TreeGrafter"/>
</dbReference>
<evidence type="ECO:0000313" key="7">
    <source>
        <dbReference type="Proteomes" id="UP000728185"/>
    </source>
</evidence>
<accession>A0A8E0RPL2</accession>
<name>A0A8E0RPL2_9TREM</name>
<evidence type="ECO:0000256" key="2">
    <source>
        <dbReference type="ARBA" id="ARBA00022737"/>
    </source>
</evidence>
<evidence type="ECO:0000256" key="1">
    <source>
        <dbReference type="ARBA" id="ARBA00022574"/>
    </source>
</evidence>
<dbReference type="Gene3D" id="2.130.10.10">
    <property type="entry name" value="YVTN repeat-like/Quinoprotein amine dehydrogenase"/>
    <property type="match status" value="1"/>
</dbReference>
<dbReference type="PANTHER" id="PTHR19856:SF0">
    <property type="entry name" value="WD REPEAT-CONTAINING PROTEIN 1"/>
    <property type="match status" value="1"/>
</dbReference>
<dbReference type="InterPro" id="IPR036322">
    <property type="entry name" value="WD40_repeat_dom_sf"/>
</dbReference>
<proteinExistence type="inferred from homology"/>
<feature type="chain" id="PRO_5033988547" evidence="5">
    <location>
        <begin position="34"/>
        <end position="170"/>
    </location>
</feature>
<dbReference type="InterPro" id="IPR015943">
    <property type="entry name" value="WD40/YVTN_repeat-like_dom_sf"/>
</dbReference>
<dbReference type="Proteomes" id="UP000728185">
    <property type="component" value="Unassembled WGS sequence"/>
</dbReference>
<feature type="repeat" description="WD" evidence="4">
    <location>
        <begin position="91"/>
        <end position="132"/>
    </location>
</feature>
<feature type="signal peptide" evidence="5">
    <location>
        <begin position="1"/>
        <end position="33"/>
    </location>
</feature>
<keyword evidence="1 4" id="KW-0853">WD repeat</keyword>
<evidence type="ECO:0000313" key="6">
    <source>
        <dbReference type="EMBL" id="KAA0184729.1"/>
    </source>
</evidence>
<dbReference type="PROSITE" id="PS50082">
    <property type="entry name" value="WD_REPEATS_2"/>
    <property type="match status" value="1"/>
</dbReference>
<dbReference type="EMBL" id="LUCM01010952">
    <property type="protein sequence ID" value="KAA0184729.1"/>
    <property type="molecule type" value="Genomic_DNA"/>
</dbReference>
<evidence type="ECO:0000256" key="3">
    <source>
        <dbReference type="ARBA" id="ARBA00038366"/>
    </source>
</evidence>
<dbReference type="PANTHER" id="PTHR19856">
    <property type="entry name" value="WD-REPEATCONTAINING PROTEIN WDR1"/>
    <property type="match status" value="1"/>
</dbReference>
<dbReference type="AlphaFoldDB" id="A0A8E0RPL2"/>
<dbReference type="SUPFAM" id="SSF50978">
    <property type="entry name" value="WD40 repeat-like"/>
    <property type="match status" value="1"/>
</dbReference>
<comment type="caution">
    <text evidence="6">The sequence shown here is derived from an EMBL/GenBank/DDBJ whole genome shotgun (WGS) entry which is preliminary data.</text>
</comment>
<dbReference type="SMART" id="SM00320">
    <property type="entry name" value="WD40"/>
    <property type="match status" value="2"/>
</dbReference>
<dbReference type="InterPro" id="IPR001680">
    <property type="entry name" value="WD40_rpt"/>
</dbReference>
<sequence length="170" mass="18931">MFASVKTRWAFCGTSTLLGFAALLSELCRHGSCIPTWFSGALSHSPIFRVLSRQFRPPKSSVISYVHAQWCPNLGVKLTAIVQDPSKNDIYTQHSGTVHVAKYSPSGFYVASADKFGKVRIWDTVNEEHILKNEFQPFSGPICDLAWTSDNQRIIVGGTGQAKQVLQFFF</sequence>
<reference evidence="6" key="1">
    <citation type="submission" date="2019-05" db="EMBL/GenBank/DDBJ databases">
        <title>Annotation for the trematode Fasciolopsis buski.</title>
        <authorList>
            <person name="Choi Y.-J."/>
        </authorList>
    </citation>
    <scope>NUCLEOTIDE SEQUENCE</scope>
    <source>
        <strain evidence="6">HT</strain>
        <tissue evidence="6">Whole worm</tissue>
    </source>
</reference>
<dbReference type="PROSITE" id="PS50294">
    <property type="entry name" value="WD_REPEATS_REGION"/>
    <property type="match status" value="1"/>
</dbReference>
<comment type="similarity">
    <text evidence="3">Belongs to the WD repeat AIP1 family.</text>
</comment>
<keyword evidence="7" id="KW-1185">Reference proteome</keyword>
<evidence type="ECO:0000256" key="5">
    <source>
        <dbReference type="SAM" id="SignalP"/>
    </source>
</evidence>
<keyword evidence="2" id="KW-0677">Repeat</keyword>